<feature type="coiled-coil region" evidence="1">
    <location>
        <begin position="1"/>
        <end position="30"/>
    </location>
</feature>
<name>A0A9N8EBH9_9STRA</name>
<gene>
    <name evidence="3" type="ORF">SEMRO_768_G199720.1</name>
</gene>
<dbReference type="AlphaFoldDB" id="A0A9N8EBH9"/>
<comment type="caution">
    <text evidence="3">The sequence shown here is derived from an EMBL/GenBank/DDBJ whole genome shotgun (WGS) entry which is preliminary data.</text>
</comment>
<feature type="region of interest" description="Disordered" evidence="2">
    <location>
        <begin position="116"/>
        <end position="142"/>
    </location>
</feature>
<evidence type="ECO:0000313" key="4">
    <source>
        <dbReference type="Proteomes" id="UP001153069"/>
    </source>
</evidence>
<evidence type="ECO:0000256" key="1">
    <source>
        <dbReference type="SAM" id="Coils"/>
    </source>
</evidence>
<reference evidence="3" key="1">
    <citation type="submission" date="2020-06" db="EMBL/GenBank/DDBJ databases">
        <authorList>
            <consortium name="Plant Systems Biology data submission"/>
        </authorList>
    </citation>
    <scope>NUCLEOTIDE SEQUENCE</scope>
    <source>
        <strain evidence="3">D6</strain>
    </source>
</reference>
<evidence type="ECO:0000256" key="2">
    <source>
        <dbReference type="SAM" id="MobiDB-lite"/>
    </source>
</evidence>
<organism evidence="3 4">
    <name type="scientific">Seminavis robusta</name>
    <dbReference type="NCBI Taxonomy" id="568900"/>
    <lineage>
        <taxon>Eukaryota</taxon>
        <taxon>Sar</taxon>
        <taxon>Stramenopiles</taxon>
        <taxon>Ochrophyta</taxon>
        <taxon>Bacillariophyta</taxon>
        <taxon>Bacillariophyceae</taxon>
        <taxon>Bacillariophycidae</taxon>
        <taxon>Naviculales</taxon>
        <taxon>Naviculaceae</taxon>
        <taxon>Seminavis</taxon>
    </lineage>
</organism>
<protein>
    <submittedName>
        <fullName evidence="3">Uncharacterized protein</fullName>
    </submittedName>
</protein>
<keyword evidence="4" id="KW-1185">Reference proteome</keyword>
<feature type="non-terminal residue" evidence="3">
    <location>
        <position position="142"/>
    </location>
</feature>
<accession>A0A9N8EBH9</accession>
<keyword evidence="1" id="KW-0175">Coiled coil</keyword>
<sequence length="142" mass="16354">MRRETQQIQLQELEAKREKESKRLEQIKQGRQVKSIRNSLSVFQQTIEKNKEFGFESSPVPEAWQAKHAKKQDDEEEEPKRRITDTDAAKAAVQELNASVKQLQWQAIQASFEEEESVEEDAALESASSSSSVGRRESLLFF</sequence>
<evidence type="ECO:0000313" key="3">
    <source>
        <dbReference type="EMBL" id="CAB9516226.1"/>
    </source>
</evidence>
<dbReference type="Proteomes" id="UP001153069">
    <property type="component" value="Unassembled WGS sequence"/>
</dbReference>
<dbReference type="EMBL" id="CAICTM010000767">
    <property type="protein sequence ID" value="CAB9516226.1"/>
    <property type="molecule type" value="Genomic_DNA"/>
</dbReference>
<feature type="region of interest" description="Disordered" evidence="2">
    <location>
        <begin position="53"/>
        <end position="83"/>
    </location>
</feature>
<proteinExistence type="predicted"/>